<evidence type="ECO:0000313" key="8">
    <source>
        <dbReference type="EMBL" id="QEW08045.1"/>
    </source>
</evidence>
<evidence type="ECO:0000313" key="9">
    <source>
        <dbReference type="Proteomes" id="UP000325606"/>
    </source>
</evidence>
<dbReference type="PANTHER" id="PTHR43466">
    <property type="entry name" value="2-OXO-4-HYDROXY-4-CARBOXY-5-UREIDOIMIDAZOLINE DECARBOXYLASE-RELATED"/>
    <property type="match status" value="1"/>
</dbReference>
<dbReference type="Gene3D" id="1.10.3330.10">
    <property type="entry name" value="Oxo-4-hydroxy-4-carboxy-5-ureidoimidazoline decarboxylase"/>
    <property type="match status" value="1"/>
</dbReference>
<evidence type="ECO:0000256" key="3">
    <source>
        <dbReference type="ARBA" id="ARBA00012257"/>
    </source>
</evidence>
<dbReference type="SUPFAM" id="SSF158694">
    <property type="entry name" value="UraD-Like"/>
    <property type="match status" value="1"/>
</dbReference>
<feature type="domain" description="Oxo-4-hydroxy-4-carboxy-5-ureidoimidazoline decarboxylase" evidence="7">
    <location>
        <begin position="7"/>
        <end position="163"/>
    </location>
</feature>
<comment type="catalytic activity">
    <reaction evidence="1">
        <text>5-hydroxy-2-oxo-4-ureido-2,5-dihydro-1H-imidazole-5-carboxylate + H(+) = (S)-allantoin + CO2</text>
        <dbReference type="Rhea" id="RHEA:26301"/>
        <dbReference type="ChEBI" id="CHEBI:15378"/>
        <dbReference type="ChEBI" id="CHEBI:15678"/>
        <dbReference type="ChEBI" id="CHEBI:16526"/>
        <dbReference type="ChEBI" id="CHEBI:58639"/>
        <dbReference type="EC" id="4.1.1.97"/>
    </reaction>
</comment>
<dbReference type="NCBIfam" id="TIGR03180">
    <property type="entry name" value="UraD_2"/>
    <property type="match status" value="1"/>
</dbReference>
<dbReference type="Proteomes" id="UP000325606">
    <property type="component" value="Chromosome"/>
</dbReference>
<dbReference type="InterPro" id="IPR018020">
    <property type="entry name" value="OHCU_decarboxylase"/>
</dbReference>
<reference evidence="8 9" key="1">
    <citation type="submission" date="2019-09" db="EMBL/GenBank/DDBJ databases">
        <title>Nitrincola iocasae sp. nov., a bacterium isolated from the sediment collected at a cold seep field in South China Sea.</title>
        <authorList>
            <person name="Zhang H."/>
            <person name="Wang H."/>
            <person name="Li C."/>
        </authorList>
    </citation>
    <scope>NUCLEOTIDE SEQUENCE [LARGE SCALE GENOMIC DNA]</scope>
    <source>
        <strain evidence="8 9">KXZD1103</strain>
    </source>
</reference>
<evidence type="ECO:0000256" key="5">
    <source>
        <dbReference type="ARBA" id="ARBA00022793"/>
    </source>
</evidence>
<keyword evidence="6 8" id="KW-0456">Lyase</keyword>
<evidence type="ECO:0000256" key="2">
    <source>
        <dbReference type="ARBA" id="ARBA00004754"/>
    </source>
</evidence>
<protein>
    <recommendedName>
        <fullName evidence="3">2-oxo-4-hydroxy-4-carboxy-5-ureidoimidazoline decarboxylase</fullName>
        <ecNumber evidence="3">4.1.1.97</ecNumber>
    </recommendedName>
</protein>
<evidence type="ECO:0000259" key="7">
    <source>
        <dbReference type="Pfam" id="PF09349"/>
    </source>
</evidence>
<dbReference type="Pfam" id="PF09349">
    <property type="entry name" value="OHCU_decarbox"/>
    <property type="match status" value="1"/>
</dbReference>
<dbReference type="EC" id="4.1.1.97" evidence="3"/>
<keyword evidence="9" id="KW-1185">Reference proteome</keyword>
<dbReference type="GO" id="GO:0019628">
    <property type="term" value="P:urate catabolic process"/>
    <property type="evidence" value="ECO:0007669"/>
    <property type="project" value="TreeGrafter"/>
</dbReference>
<gene>
    <name evidence="8" type="primary">uraD</name>
    <name evidence="8" type="ORF">F5I99_16960</name>
</gene>
<sequence length="168" mass="18513">MTLNELNQLDPQAAATCFRQCCVSEAWVQGMLQARPFSSEASLFAEASRIWAGLERNDYLQAFEGHPKIGDVSSLRAKYADTKALAAGEQSSVDSANEATINALAEGNQQYEARFGYIFIVCATGKSAEEMLALLTERLHNDTETEIHLAAAEQNKITQIRLQKLLQN</sequence>
<dbReference type="RefSeq" id="WP_151058074.1">
    <property type="nucleotide sequence ID" value="NZ_CP044222.1"/>
</dbReference>
<dbReference type="InterPro" id="IPR036778">
    <property type="entry name" value="OHCU_decarboxylase_sf"/>
</dbReference>
<dbReference type="NCBIfam" id="NF010372">
    <property type="entry name" value="PRK13798.1"/>
    <property type="match status" value="1"/>
</dbReference>
<evidence type="ECO:0000256" key="6">
    <source>
        <dbReference type="ARBA" id="ARBA00023239"/>
    </source>
</evidence>
<keyword evidence="4" id="KW-0659">Purine metabolism</keyword>
<dbReference type="EMBL" id="CP044222">
    <property type="protein sequence ID" value="QEW08045.1"/>
    <property type="molecule type" value="Genomic_DNA"/>
</dbReference>
<proteinExistence type="predicted"/>
<dbReference type="InterPro" id="IPR017595">
    <property type="entry name" value="OHCU_decarboxylase-2"/>
</dbReference>
<dbReference type="PANTHER" id="PTHR43466:SF1">
    <property type="entry name" value="2-OXO-4-HYDROXY-4-CARBOXY-5-UREIDOIMIDAZOLINE DECARBOXYLASE-RELATED"/>
    <property type="match status" value="1"/>
</dbReference>
<keyword evidence="5" id="KW-0210">Decarboxylase</keyword>
<evidence type="ECO:0000256" key="4">
    <source>
        <dbReference type="ARBA" id="ARBA00022631"/>
    </source>
</evidence>
<comment type="pathway">
    <text evidence="2">Purine metabolism; urate degradation; (S)-allantoin from urate: step 3/3.</text>
</comment>
<dbReference type="KEGG" id="nik:F5I99_16960"/>
<organism evidence="8 9">
    <name type="scientific">Nitrincola iocasae</name>
    <dbReference type="NCBI Taxonomy" id="2614693"/>
    <lineage>
        <taxon>Bacteria</taxon>
        <taxon>Pseudomonadati</taxon>
        <taxon>Pseudomonadota</taxon>
        <taxon>Gammaproteobacteria</taxon>
        <taxon>Oceanospirillales</taxon>
        <taxon>Oceanospirillaceae</taxon>
        <taxon>Nitrincola</taxon>
    </lineage>
</organism>
<dbReference type="GO" id="GO:0006144">
    <property type="term" value="P:purine nucleobase metabolic process"/>
    <property type="evidence" value="ECO:0007669"/>
    <property type="project" value="UniProtKB-KW"/>
</dbReference>
<dbReference type="GO" id="GO:0051997">
    <property type="term" value="F:2-oxo-4-hydroxy-4-carboxy-5-ureidoimidazoline decarboxylase activity"/>
    <property type="evidence" value="ECO:0007669"/>
    <property type="project" value="UniProtKB-EC"/>
</dbReference>
<evidence type="ECO:0000256" key="1">
    <source>
        <dbReference type="ARBA" id="ARBA00001163"/>
    </source>
</evidence>
<dbReference type="AlphaFoldDB" id="A0A5J6LHN2"/>
<accession>A0A5J6LHN2</accession>
<name>A0A5J6LHN2_9GAMM</name>